<dbReference type="AlphaFoldDB" id="K1Q5Z8"/>
<gene>
    <name evidence="1" type="ORF">CGI_10012874</name>
</gene>
<name>K1Q5Z8_MAGGI</name>
<evidence type="ECO:0000313" key="1">
    <source>
        <dbReference type="EMBL" id="EKC26689.1"/>
    </source>
</evidence>
<organism evidence="1">
    <name type="scientific">Magallana gigas</name>
    <name type="common">Pacific oyster</name>
    <name type="synonym">Crassostrea gigas</name>
    <dbReference type="NCBI Taxonomy" id="29159"/>
    <lineage>
        <taxon>Eukaryota</taxon>
        <taxon>Metazoa</taxon>
        <taxon>Spiralia</taxon>
        <taxon>Lophotrochozoa</taxon>
        <taxon>Mollusca</taxon>
        <taxon>Bivalvia</taxon>
        <taxon>Autobranchia</taxon>
        <taxon>Pteriomorphia</taxon>
        <taxon>Ostreida</taxon>
        <taxon>Ostreoidea</taxon>
        <taxon>Ostreidae</taxon>
        <taxon>Magallana</taxon>
    </lineage>
</organism>
<dbReference type="InParanoid" id="K1Q5Z8"/>
<dbReference type="HOGENOM" id="CLU_2335635_0_0_1"/>
<dbReference type="EMBL" id="JH816695">
    <property type="protein sequence ID" value="EKC26689.1"/>
    <property type="molecule type" value="Genomic_DNA"/>
</dbReference>
<protein>
    <submittedName>
        <fullName evidence="1">Uncharacterized protein</fullName>
    </submittedName>
</protein>
<accession>K1Q5Z8</accession>
<proteinExistence type="predicted"/>
<reference evidence="1" key="1">
    <citation type="journal article" date="2012" name="Nature">
        <title>The oyster genome reveals stress adaptation and complexity of shell formation.</title>
        <authorList>
            <person name="Zhang G."/>
            <person name="Fang X."/>
            <person name="Guo X."/>
            <person name="Li L."/>
            <person name="Luo R."/>
            <person name="Xu F."/>
            <person name="Yang P."/>
            <person name="Zhang L."/>
            <person name="Wang X."/>
            <person name="Qi H."/>
            <person name="Xiong Z."/>
            <person name="Que H."/>
            <person name="Xie Y."/>
            <person name="Holland P.W."/>
            <person name="Paps J."/>
            <person name="Zhu Y."/>
            <person name="Wu F."/>
            <person name="Chen Y."/>
            <person name="Wang J."/>
            <person name="Peng C."/>
            <person name="Meng J."/>
            <person name="Yang L."/>
            <person name="Liu J."/>
            <person name="Wen B."/>
            <person name="Zhang N."/>
            <person name="Huang Z."/>
            <person name="Zhu Q."/>
            <person name="Feng Y."/>
            <person name="Mount A."/>
            <person name="Hedgecock D."/>
            <person name="Xu Z."/>
            <person name="Liu Y."/>
            <person name="Domazet-Loso T."/>
            <person name="Du Y."/>
            <person name="Sun X."/>
            <person name="Zhang S."/>
            <person name="Liu B."/>
            <person name="Cheng P."/>
            <person name="Jiang X."/>
            <person name="Li J."/>
            <person name="Fan D."/>
            <person name="Wang W."/>
            <person name="Fu W."/>
            <person name="Wang T."/>
            <person name="Wang B."/>
            <person name="Zhang J."/>
            <person name="Peng Z."/>
            <person name="Li Y."/>
            <person name="Li N."/>
            <person name="Wang J."/>
            <person name="Chen M."/>
            <person name="He Y."/>
            <person name="Tan F."/>
            <person name="Song X."/>
            <person name="Zheng Q."/>
            <person name="Huang R."/>
            <person name="Yang H."/>
            <person name="Du X."/>
            <person name="Chen L."/>
            <person name="Yang M."/>
            <person name="Gaffney P.M."/>
            <person name="Wang S."/>
            <person name="Luo L."/>
            <person name="She Z."/>
            <person name="Ming Y."/>
            <person name="Huang W."/>
            <person name="Zhang S."/>
            <person name="Huang B."/>
            <person name="Zhang Y."/>
            <person name="Qu T."/>
            <person name="Ni P."/>
            <person name="Miao G."/>
            <person name="Wang J."/>
            <person name="Wang Q."/>
            <person name="Steinberg C.E."/>
            <person name="Wang H."/>
            <person name="Li N."/>
            <person name="Qian L."/>
            <person name="Zhang G."/>
            <person name="Li Y."/>
            <person name="Yang H."/>
            <person name="Liu X."/>
            <person name="Wang J."/>
            <person name="Yin Y."/>
            <person name="Wang J."/>
        </authorList>
    </citation>
    <scope>NUCLEOTIDE SEQUENCE [LARGE SCALE GENOMIC DNA]</scope>
    <source>
        <strain evidence="1">05x7-T-G4-1.051#20</strain>
    </source>
</reference>
<sequence length="98" mass="10685">MEVSHWQNGILGVWTGGEDSPRDQSSRLGGAESLAVAQVVRRPLEVFLSVQLCKVLPESGDTVPESPLSEHLHHFQVAGHQSGQDAGRLETMPYIQLV</sequence>